<dbReference type="Gene3D" id="3.80.10.10">
    <property type="entry name" value="Ribonuclease Inhibitor"/>
    <property type="match status" value="1"/>
</dbReference>
<sequence>MGAVCCSESTDAVSEVSFFHLGSRVQHRGSQTKISDLPDYMLLKIFSHLDFLDLCIAGLVCRRWYSLSRDYTLHKQVDLSSLELTPKQLELLLHVETMPSVEKLTVFGNHGCLWLKNISPRALAKISKRCPRLRCLKIENFSFRSSSKDKCVRLIDFPSTLEILSLRGSIIGRCAFFKMKPEHVTALDQLRVLDIGRCFFVADAEVKPFPRLPQLKELYLEGCPFIDTQQYLTDLLTKCSQLTLLDVEGTYIVDHAFTMIARHCNFLRYLFIGCTSLNDAVVLSLPEGSFANLASLCIIQTAVTDDGLAHLVQILPSLMNVRCDKRYLSETHRIIMKACVIVLLSVVSFALAAPKPEDIKKCFMDLKISDAGEAKFTEIMKPITMGEKPSTEVFKEKMAEAKKALEATDPGKSGPLEECLVKLSPNM</sequence>
<dbReference type="PANTHER" id="PTHR13318">
    <property type="entry name" value="PARTNER OF PAIRED, ISOFORM B-RELATED"/>
    <property type="match status" value="1"/>
</dbReference>
<dbReference type="Proteomes" id="UP000694867">
    <property type="component" value="Unplaced"/>
</dbReference>
<dbReference type="SMART" id="SM00256">
    <property type="entry name" value="FBOX"/>
    <property type="match status" value="1"/>
</dbReference>
<dbReference type="AlphaFoldDB" id="A0AAJ7P983"/>
<dbReference type="InterPro" id="IPR001810">
    <property type="entry name" value="F-box_dom"/>
</dbReference>
<dbReference type="GO" id="GO:0031146">
    <property type="term" value="P:SCF-dependent proteasomal ubiquitin-dependent protein catabolic process"/>
    <property type="evidence" value="ECO:0007669"/>
    <property type="project" value="TreeGrafter"/>
</dbReference>
<dbReference type="InterPro" id="IPR032675">
    <property type="entry name" value="LRR_dom_sf"/>
</dbReference>
<evidence type="ECO:0000313" key="3">
    <source>
        <dbReference type="RefSeq" id="XP_018494330.1"/>
    </source>
</evidence>
<organism evidence="2 3">
    <name type="scientific">Galendromus occidentalis</name>
    <name type="common">western predatory mite</name>
    <dbReference type="NCBI Taxonomy" id="34638"/>
    <lineage>
        <taxon>Eukaryota</taxon>
        <taxon>Metazoa</taxon>
        <taxon>Ecdysozoa</taxon>
        <taxon>Arthropoda</taxon>
        <taxon>Chelicerata</taxon>
        <taxon>Arachnida</taxon>
        <taxon>Acari</taxon>
        <taxon>Parasitiformes</taxon>
        <taxon>Mesostigmata</taxon>
        <taxon>Gamasina</taxon>
        <taxon>Phytoseioidea</taxon>
        <taxon>Phytoseiidae</taxon>
        <taxon>Typhlodrominae</taxon>
        <taxon>Galendromus</taxon>
    </lineage>
</organism>
<protein>
    <submittedName>
        <fullName evidence="3">F-box/LRR-repeat protein 12</fullName>
    </submittedName>
</protein>
<name>A0AAJ7P983_9ACAR</name>
<dbReference type="SUPFAM" id="SSF52047">
    <property type="entry name" value="RNI-like"/>
    <property type="match status" value="1"/>
</dbReference>
<feature type="domain" description="F-box" evidence="1">
    <location>
        <begin position="31"/>
        <end position="77"/>
    </location>
</feature>
<reference evidence="3" key="1">
    <citation type="submission" date="2025-08" db="UniProtKB">
        <authorList>
            <consortium name="RefSeq"/>
        </authorList>
    </citation>
    <scope>IDENTIFICATION</scope>
</reference>
<dbReference type="GeneID" id="100898929"/>
<dbReference type="GO" id="GO:0019005">
    <property type="term" value="C:SCF ubiquitin ligase complex"/>
    <property type="evidence" value="ECO:0007669"/>
    <property type="project" value="TreeGrafter"/>
</dbReference>
<accession>A0AAJ7P983</accession>
<dbReference type="Pfam" id="PF12937">
    <property type="entry name" value="F-box-like"/>
    <property type="match status" value="1"/>
</dbReference>
<evidence type="ECO:0000259" key="1">
    <source>
        <dbReference type="PROSITE" id="PS50181"/>
    </source>
</evidence>
<dbReference type="PROSITE" id="PS50181">
    <property type="entry name" value="FBOX"/>
    <property type="match status" value="1"/>
</dbReference>
<keyword evidence="2" id="KW-1185">Reference proteome</keyword>
<proteinExistence type="predicted"/>
<evidence type="ECO:0000313" key="2">
    <source>
        <dbReference type="Proteomes" id="UP000694867"/>
    </source>
</evidence>
<dbReference type="KEGG" id="goe:100898929"/>
<gene>
    <name evidence="3" type="primary">LOC100898929</name>
</gene>
<dbReference type="RefSeq" id="XP_018494330.1">
    <property type="nucleotide sequence ID" value="XM_018638814.1"/>
</dbReference>